<feature type="transmembrane region" description="Helical" evidence="1">
    <location>
        <begin position="94"/>
        <end position="115"/>
    </location>
</feature>
<comment type="caution">
    <text evidence="2">The sequence shown here is derived from an EMBL/GenBank/DDBJ whole genome shotgun (WGS) entry which is preliminary data.</text>
</comment>
<organism evidence="2 3">
    <name type="scientific">Methylobacterium brachythecii</name>
    <dbReference type="NCBI Taxonomy" id="1176177"/>
    <lineage>
        <taxon>Bacteria</taxon>
        <taxon>Pseudomonadati</taxon>
        <taxon>Pseudomonadota</taxon>
        <taxon>Alphaproteobacteria</taxon>
        <taxon>Hyphomicrobiales</taxon>
        <taxon>Methylobacteriaceae</taxon>
        <taxon>Methylobacterium</taxon>
    </lineage>
</organism>
<feature type="transmembrane region" description="Helical" evidence="1">
    <location>
        <begin position="386"/>
        <end position="403"/>
    </location>
</feature>
<dbReference type="Proteomes" id="UP000517759">
    <property type="component" value="Unassembled WGS sequence"/>
</dbReference>
<protein>
    <recommendedName>
        <fullName evidence="4">Peptide ABC transporter permease</fullName>
    </recommendedName>
</protein>
<keyword evidence="1" id="KW-0472">Membrane</keyword>
<evidence type="ECO:0000256" key="1">
    <source>
        <dbReference type="SAM" id="Phobius"/>
    </source>
</evidence>
<feature type="transmembrane region" description="Helical" evidence="1">
    <location>
        <begin position="145"/>
        <end position="168"/>
    </location>
</feature>
<sequence length="428" mass="44425">MTEPASAGRAGPVSNMARAPASTADPALDAAALLRRIGFFTLFVIVPVAAQVSRRATVVLAPITIVLLIIASAIDRKNRPPGASVGRLVRSPAFAAAILIVFWSALSLAWTPFPAPAAERLANLVATLGLTLAGYLALPDRMRSANLYLLPLGVGAAAIVAILIGLFGDAMMRDAGDADGALERGAILLAILSWPAVAWLRSRRRDTGALATALLVAGALMLAPGLTPLLALGIGALAFALTTYRQSLGVRITAIAAALLLVLAPLLPFVLRPIASAILGSTSPSSISLKVWQKLVTLEPVRLITGHGFETALRGRFVNLLPMNAPTTMLFELWFELGIVGAFAGAFLLHASIRRTGRDSSLLVPGAIAAFATAFTIGCIGVGLTAIWWLTSLAIAVLAFVAIEQGQFRASRPKASLLPKAPGPALGD</sequence>
<gene>
    <name evidence="2" type="ORF">GGR33_001610</name>
</gene>
<proteinExistence type="predicted"/>
<feature type="transmembrane region" description="Helical" evidence="1">
    <location>
        <begin position="121"/>
        <end position="138"/>
    </location>
</feature>
<evidence type="ECO:0008006" key="4">
    <source>
        <dbReference type="Google" id="ProtNLM"/>
    </source>
</evidence>
<dbReference type="AlphaFoldDB" id="A0A7W6AIM5"/>
<evidence type="ECO:0000313" key="3">
    <source>
        <dbReference type="Proteomes" id="UP000517759"/>
    </source>
</evidence>
<keyword evidence="1" id="KW-0812">Transmembrane</keyword>
<feature type="transmembrane region" description="Helical" evidence="1">
    <location>
        <begin position="252"/>
        <end position="271"/>
    </location>
</feature>
<evidence type="ECO:0000313" key="2">
    <source>
        <dbReference type="EMBL" id="MBB3902115.1"/>
    </source>
</evidence>
<name>A0A7W6AIM5_9HYPH</name>
<feature type="transmembrane region" description="Helical" evidence="1">
    <location>
        <begin position="33"/>
        <end position="50"/>
    </location>
</feature>
<feature type="transmembrane region" description="Helical" evidence="1">
    <location>
        <begin position="361"/>
        <end position="380"/>
    </location>
</feature>
<dbReference type="EMBL" id="JACIDN010000003">
    <property type="protein sequence ID" value="MBB3902115.1"/>
    <property type="molecule type" value="Genomic_DNA"/>
</dbReference>
<feature type="transmembrane region" description="Helical" evidence="1">
    <location>
        <begin position="229"/>
        <end position="245"/>
    </location>
</feature>
<feature type="transmembrane region" description="Helical" evidence="1">
    <location>
        <begin position="329"/>
        <end position="349"/>
    </location>
</feature>
<accession>A0A7W6AIM5</accession>
<feature type="transmembrane region" description="Helical" evidence="1">
    <location>
        <begin position="56"/>
        <end position="74"/>
    </location>
</feature>
<keyword evidence="1" id="KW-1133">Transmembrane helix</keyword>
<reference evidence="2 3" key="1">
    <citation type="submission" date="2020-08" db="EMBL/GenBank/DDBJ databases">
        <title>Genomic Encyclopedia of Type Strains, Phase IV (KMG-IV): sequencing the most valuable type-strain genomes for metagenomic binning, comparative biology and taxonomic classification.</title>
        <authorList>
            <person name="Goeker M."/>
        </authorList>
    </citation>
    <scope>NUCLEOTIDE SEQUENCE [LARGE SCALE GENOMIC DNA]</scope>
    <source>
        <strain evidence="2 3">DSM 24105</strain>
    </source>
</reference>